<proteinExistence type="predicted"/>
<protein>
    <recommendedName>
        <fullName evidence="3">RNA polymerase sigma-70 region 2 domain-containing protein</fullName>
    </recommendedName>
</protein>
<evidence type="ECO:0008006" key="3">
    <source>
        <dbReference type="Google" id="ProtNLM"/>
    </source>
</evidence>
<dbReference type="Proteomes" id="UP000441585">
    <property type="component" value="Unassembled WGS sequence"/>
</dbReference>
<sequence length="106" mass="12148">MKRENELLTRILQKEAAALELLYDHYEVLLLRVIYSAGSDSIFAEKVLIELFRDIWHNPLKYCQGRFSSAAIVSACKDQVKVHSSLCRKSVRQTTAHLSNKLADKL</sequence>
<comment type="caution">
    <text evidence="1">The sequence shown here is derived from an EMBL/GenBank/DDBJ whole genome shotgun (WGS) entry which is preliminary data.</text>
</comment>
<name>A0A6I2M9H0_9BACI</name>
<keyword evidence="2" id="KW-1185">Reference proteome</keyword>
<dbReference type="EMBL" id="WKKF01000001">
    <property type="protein sequence ID" value="MRX53952.1"/>
    <property type="molecule type" value="Genomic_DNA"/>
</dbReference>
<dbReference type="RefSeq" id="WP_154318263.1">
    <property type="nucleotide sequence ID" value="NZ_CAJGAA010000001.1"/>
</dbReference>
<evidence type="ECO:0000313" key="2">
    <source>
        <dbReference type="Proteomes" id="UP000441585"/>
    </source>
</evidence>
<gene>
    <name evidence="1" type="ORF">GJU41_08195</name>
</gene>
<dbReference type="Gene3D" id="1.10.1740.10">
    <property type="match status" value="1"/>
</dbReference>
<accession>A0A6I2M9H0</accession>
<reference evidence="1 2" key="1">
    <citation type="submission" date="2019-11" db="EMBL/GenBank/DDBJ databases">
        <title>Bacillus idriensis genome.</title>
        <authorList>
            <person name="Konopka E.N."/>
            <person name="Newman J.D."/>
        </authorList>
    </citation>
    <scope>NUCLEOTIDE SEQUENCE [LARGE SCALE GENOMIC DNA]</scope>
    <source>
        <strain evidence="1 2">DSM 19097</strain>
    </source>
</reference>
<organism evidence="1 2">
    <name type="scientific">Metabacillus idriensis</name>
    <dbReference type="NCBI Taxonomy" id="324768"/>
    <lineage>
        <taxon>Bacteria</taxon>
        <taxon>Bacillati</taxon>
        <taxon>Bacillota</taxon>
        <taxon>Bacilli</taxon>
        <taxon>Bacillales</taxon>
        <taxon>Bacillaceae</taxon>
        <taxon>Metabacillus</taxon>
    </lineage>
</organism>
<evidence type="ECO:0000313" key="1">
    <source>
        <dbReference type="EMBL" id="MRX53952.1"/>
    </source>
</evidence>
<dbReference type="AlphaFoldDB" id="A0A6I2M9H0"/>